<reference evidence="1 2" key="1">
    <citation type="journal article" date="2018" name="Genome Announc.">
        <title>Draft Genome Sequence of Lactococcus sp. Strain NtB2 (JCM 32569), Isolated from the Gut of the Higher Termite Nasutitermes takasagoensis.</title>
        <authorList>
            <person name="Noda S."/>
            <person name="Aihara C."/>
            <person name="Yuki M."/>
            <person name="Ohkuma M."/>
        </authorList>
    </citation>
    <scope>NUCLEOTIDE SEQUENCE [LARGE SCALE GENOMIC DNA]</scope>
    <source>
        <strain evidence="1 2">NtB2</strain>
    </source>
</reference>
<comment type="caution">
    <text evidence="1">The sequence shown here is derived from an EMBL/GenBank/DDBJ whole genome shotgun (WGS) entry which is preliminary data.</text>
</comment>
<keyword evidence="2" id="KW-1185">Reference proteome</keyword>
<organism evidence="1 2">
    <name type="scientific">Lactococcus termiticola</name>
    <dbReference type="NCBI Taxonomy" id="2169526"/>
    <lineage>
        <taxon>Bacteria</taxon>
        <taxon>Bacillati</taxon>
        <taxon>Bacillota</taxon>
        <taxon>Bacilli</taxon>
        <taxon>Lactobacillales</taxon>
        <taxon>Streptococcaceae</taxon>
        <taxon>Lactococcus</taxon>
    </lineage>
</organism>
<dbReference type="RefSeq" id="WP_109246231.1">
    <property type="nucleotide sequence ID" value="NZ_BFFO01000009.1"/>
</dbReference>
<gene>
    <name evidence="1" type="ORF">NtB2_01417</name>
</gene>
<name>A0A2R5HKE5_9LACT</name>
<protein>
    <recommendedName>
        <fullName evidence="3">Tellurite resistance protein</fullName>
    </recommendedName>
</protein>
<dbReference type="Pfam" id="PF05816">
    <property type="entry name" value="TelA"/>
    <property type="match status" value="1"/>
</dbReference>
<dbReference type="InterPro" id="IPR008863">
    <property type="entry name" value="Toxic_anion-R_TelA"/>
</dbReference>
<dbReference type="OrthoDB" id="2740078at2"/>
<proteinExistence type="predicted"/>
<sequence>MTDAFNIDGIIAESLETKNEVQETSEVKSQEGTNFLTSLPAETQLKIKNETPALANKFVEDENYLLEFGTQAVENVNRLVNRILDEQRKIQLPEIDDILRNANRDLKGFSTKYGEIKQADLDKEPGLLEKLFRGGKSKLNDLYFDAKNVEEKMDVLAADIVKQEDQLSKNIISGQMLVEENNKSIEPLIGVIALIESSQLELGSRAEKLKAKLDGANNTSPETAAHQDELTRVTDVINRLEQRHTEFLGRLYVAWANTPAMRNLIKTSSDLKSKLSLVRLNTLPTMKLTIAQLGFLQQANATNKVASSIDKANNDALQMLSATSEKVIPEIERTVQNPSLTVETVVKMANSIVEQNSALIDAISDGRMKRKEVEDAMVQNAQIITDSSKLKDEKIISVITEKAKLLDEN</sequence>
<evidence type="ECO:0008006" key="3">
    <source>
        <dbReference type="Google" id="ProtNLM"/>
    </source>
</evidence>
<evidence type="ECO:0000313" key="2">
    <source>
        <dbReference type="Proteomes" id="UP000245021"/>
    </source>
</evidence>
<accession>A0A2R5HKE5</accession>
<dbReference type="AlphaFoldDB" id="A0A2R5HKE5"/>
<dbReference type="Proteomes" id="UP000245021">
    <property type="component" value="Unassembled WGS sequence"/>
</dbReference>
<evidence type="ECO:0000313" key="1">
    <source>
        <dbReference type="EMBL" id="GBG97278.1"/>
    </source>
</evidence>
<dbReference type="EMBL" id="BFFO01000009">
    <property type="protein sequence ID" value="GBG97278.1"/>
    <property type="molecule type" value="Genomic_DNA"/>
</dbReference>